<evidence type="ECO:0008006" key="3">
    <source>
        <dbReference type="Google" id="ProtNLM"/>
    </source>
</evidence>
<gene>
    <name evidence="1" type="ORF">SAMN02949497_3418</name>
</gene>
<dbReference type="AlphaFoldDB" id="A0A1Y6CZD3"/>
<accession>A0A1Y6CZD3</accession>
<evidence type="ECO:0000313" key="1">
    <source>
        <dbReference type="EMBL" id="SMF96038.1"/>
    </source>
</evidence>
<evidence type="ECO:0000313" key="2">
    <source>
        <dbReference type="Proteomes" id="UP000192923"/>
    </source>
</evidence>
<reference evidence="1 2" key="1">
    <citation type="submission" date="2016-12" db="EMBL/GenBank/DDBJ databases">
        <authorList>
            <person name="Song W.-J."/>
            <person name="Kurnit D.M."/>
        </authorList>
    </citation>
    <scope>NUCLEOTIDE SEQUENCE [LARGE SCALE GENOMIC DNA]</scope>
    <source>
        <strain evidence="1 2">175</strain>
    </source>
</reference>
<sequence length="129" mass="13939">MSEPKITLKPESGETTVTDALGRRLALRKPGRVRSFKFFEALGAQASVNPMCVQMFQFALFLTAIDGKPVEPCHTLIDMEALADVLGDEGCGAIDRAAQEAWGQSQEEALTAAIKKWRAMLDSGKPLGS</sequence>
<keyword evidence="2" id="KW-1185">Reference proteome</keyword>
<dbReference type="RefSeq" id="WP_085214767.1">
    <property type="nucleotide sequence ID" value="NZ_FXAM01000001.1"/>
</dbReference>
<name>A0A1Y6CZD3_9GAMM</name>
<dbReference type="EMBL" id="FXAM01000001">
    <property type="protein sequence ID" value="SMF96038.1"/>
    <property type="molecule type" value="Genomic_DNA"/>
</dbReference>
<proteinExistence type="predicted"/>
<dbReference type="STRING" id="1760988.SAMN02949497_3418"/>
<protein>
    <recommendedName>
        <fullName evidence="3">Tail assembly chaperone</fullName>
    </recommendedName>
</protein>
<dbReference type="Proteomes" id="UP000192923">
    <property type="component" value="Unassembled WGS sequence"/>
</dbReference>
<organism evidence="1 2">
    <name type="scientific">Methylomagnum ishizawai</name>
    <dbReference type="NCBI Taxonomy" id="1760988"/>
    <lineage>
        <taxon>Bacteria</taxon>
        <taxon>Pseudomonadati</taxon>
        <taxon>Pseudomonadota</taxon>
        <taxon>Gammaproteobacteria</taxon>
        <taxon>Methylococcales</taxon>
        <taxon>Methylococcaceae</taxon>
        <taxon>Methylomagnum</taxon>
    </lineage>
</organism>